<keyword evidence="10 22" id="KW-0067">ATP-binding</keyword>
<evidence type="ECO:0000256" key="5">
    <source>
        <dbReference type="ARBA" id="ARBA00010871"/>
    </source>
</evidence>
<dbReference type="GO" id="GO:0009252">
    <property type="term" value="P:peptidoglycan biosynthetic process"/>
    <property type="evidence" value="ECO:0007669"/>
    <property type="project" value="UniProtKB-UniRule"/>
</dbReference>
<dbReference type="FunFam" id="3.30.1490.20:FF:000007">
    <property type="entry name" value="D-alanine--D-alanine ligase"/>
    <property type="match status" value="1"/>
</dbReference>
<dbReference type="InterPro" id="IPR016185">
    <property type="entry name" value="PreATP-grasp_dom_sf"/>
</dbReference>
<feature type="binding site" evidence="20">
    <location>
        <begin position="311"/>
        <end position="312"/>
    </location>
    <ligand>
        <name>ATP</name>
        <dbReference type="ChEBI" id="CHEBI:30616"/>
    </ligand>
</feature>
<feature type="active site" evidence="19">
    <location>
        <position position="15"/>
    </location>
</feature>
<evidence type="ECO:0000259" key="23">
    <source>
        <dbReference type="PROSITE" id="PS50975"/>
    </source>
</evidence>
<dbReference type="Gene3D" id="3.30.1490.20">
    <property type="entry name" value="ATP-grasp fold, A domain"/>
    <property type="match status" value="1"/>
</dbReference>
<feature type="binding site" evidence="20">
    <location>
        <position position="138"/>
    </location>
    <ligand>
        <name>ATP</name>
        <dbReference type="ChEBI" id="CHEBI:30616"/>
    </ligand>
</feature>
<keyword evidence="15 18" id="KW-0961">Cell wall biogenesis/degradation</keyword>
<feature type="binding site" evidence="21">
    <location>
        <position position="312"/>
    </location>
    <ligand>
        <name>Mg(2+)</name>
        <dbReference type="ChEBI" id="CHEBI:18420"/>
        <label>2</label>
    </ligand>
</feature>
<dbReference type="GO" id="GO:0046872">
    <property type="term" value="F:metal ion binding"/>
    <property type="evidence" value="ECO:0007669"/>
    <property type="project" value="UniProtKB-KW"/>
</dbReference>
<comment type="catalytic activity">
    <reaction evidence="16 18">
        <text>2 D-alanine + ATP = D-alanyl-D-alanine + ADP + phosphate + H(+)</text>
        <dbReference type="Rhea" id="RHEA:11224"/>
        <dbReference type="ChEBI" id="CHEBI:15378"/>
        <dbReference type="ChEBI" id="CHEBI:30616"/>
        <dbReference type="ChEBI" id="CHEBI:43474"/>
        <dbReference type="ChEBI" id="CHEBI:57416"/>
        <dbReference type="ChEBI" id="CHEBI:57822"/>
        <dbReference type="ChEBI" id="CHEBI:456216"/>
        <dbReference type="EC" id="6.3.2.4"/>
    </reaction>
</comment>
<evidence type="ECO:0000256" key="15">
    <source>
        <dbReference type="ARBA" id="ARBA00023316"/>
    </source>
</evidence>
<dbReference type="PROSITE" id="PS50975">
    <property type="entry name" value="ATP_GRASP"/>
    <property type="match status" value="1"/>
</dbReference>
<evidence type="ECO:0000256" key="11">
    <source>
        <dbReference type="ARBA" id="ARBA00022842"/>
    </source>
</evidence>
<comment type="caution">
    <text evidence="24">The sequence shown here is derived from an EMBL/GenBank/DDBJ whole genome shotgun (WGS) entry which is preliminary data.</text>
</comment>
<dbReference type="GO" id="GO:0005524">
    <property type="term" value="F:ATP binding"/>
    <property type="evidence" value="ECO:0007669"/>
    <property type="project" value="UniProtKB-UniRule"/>
</dbReference>
<dbReference type="EMBL" id="QRZF01000028">
    <property type="protein sequence ID" value="RGV47759.1"/>
    <property type="molecule type" value="Genomic_DNA"/>
</dbReference>
<organism evidence="24 25">
    <name type="scientific">Bacteroides intestinalis</name>
    <dbReference type="NCBI Taxonomy" id="329854"/>
    <lineage>
        <taxon>Bacteria</taxon>
        <taxon>Pseudomonadati</taxon>
        <taxon>Bacteroidota</taxon>
        <taxon>Bacteroidia</taxon>
        <taxon>Bacteroidales</taxon>
        <taxon>Bacteroidaceae</taxon>
        <taxon>Bacteroides</taxon>
    </lineage>
</organism>
<dbReference type="NCBIfam" id="NF002378">
    <property type="entry name" value="PRK01372.1"/>
    <property type="match status" value="1"/>
</dbReference>
<evidence type="ECO:0000256" key="17">
    <source>
        <dbReference type="ARBA" id="ARBA00060592"/>
    </source>
</evidence>
<feature type="binding site" evidence="20">
    <location>
        <begin position="180"/>
        <end position="182"/>
    </location>
    <ligand>
        <name>ATP</name>
        <dbReference type="ChEBI" id="CHEBI:30616"/>
    </ligand>
</feature>
<sequence length="361" mass="39890">MNTTIAIIFGGQSAEHEVSLKSATNIFNAIDRSKFNPLLIGIDRAGNWFYNPEYKMQNINLAKDDYFADATSVYMTHSSEKIEIISKGTNMVIENIDVAFPIVHGTFGEDGTLQGFLKSINIPFVGPDVLGSAIAMDKDVTKCLLKAANIPVADSYTLYKYNPSEFLYSEIVSVLGLPLFVKPANAGSSVGVSKVTNEDEFTIALSTAFQYDNKILVEEAIIGKEIECAVLGNEHVRASVVGEIVATKDFYSYDAKYISSTGAKLQIPAEINAEMSGQIRECAVKAFKTICCEGMARVDFFLTEDNRFVLNEVNTLPGFTEISMYPKLWEQTGIPYKDLITELISLSLQRHERDSKLSIKI</sequence>
<comment type="subcellular location">
    <subcellularLocation>
        <location evidence="3 18">Cytoplasm</location>
    </subcellularLocation>
</comment>
<evidence type="ECO:0000256" key="7">
    <source>
        <dbReference type="ARBA" id="ARBA00022598"/>
    </source>
</evidence>
<dbReference type="InterPro" id="IPR005905">
    <property type="entry name" value="D_ala_D_ala"/>
</dbReference>
<dbReference type="Pfam" id="PF01820">
    <property type="entry name" value="Dala_Dala_lig_N"/>
    <property type="match status" value="1"/>
</dbReference>
<feature type="domain" description="ATP-grasp" evidence="23">
    <location>
        <begin position="142"/>
        <end position="345"/>
    </location>
</feature>
<keyword evidence="7 18" id="KW-0436">Ligase</keyword>
<dbReference type="Pfam" id="PF07478">
    <property type="entry name" value="Dala_Dala_lig_C"/>
    <property type="match status" value="1"/>
</dbReference>
<evidence type="ECO:0000256" key="12">
    <source>
        <dbReference type="ARBA" id="ARBA00022960"/>
    </source>
</evidence>
<reference evidence="24 25" key="1">
    <citation type="submission" date="2018-08" db="EMBL/GenBank/DDBJ databases">
        <title>A genome reference for cultivated species of the human gut microbiota.</title>
        <authorList>
            <person name="Zou Y."/>
            <person name="Xue W."/>
            <person name="Luo G."/>
        </authorList>
    </citation>
    <scope>NUCLEOTIDE SEQUENCE [LARGE SCALE GENOMIC DNA]</scope>
    <source>
        <strain evidence="24 25">AF14-32</strain>
    </source>
</reference>
<feature type="binding site" evidence="20">
    <location>
        <begin position="218"/>
        <end position="225"/>
    </location>
    <ligand>
        <name>ATP</name>
        <dbReference type="ChEBI" id="CHEBI:30616"/>
    </ligand>
</feature>
<evidence type="ECO:0000256" key="18">
    <source>
        <dbReference type="HAMAP-Rule" id="MF_00047"/>
    </source>
</evidence>
<keyword evidence="13 18" id="KW-0573">Peptidoglycan synthesis</keyword>
<dbReference type="GO" id="GO:0005829">
    <property type="term" value="C:cytosol"/>
    <property type="evidence" value="ECO:0007669"/>
    <property type="project" value="TreeGrafter"/>
</dbReference>
<evidence type="ECO:0000313" key="25">
    <source>
        <dbReference type="Proteomes" id="UP000283850"/>
    </source>
</evidence>
<dbReference type="HAMAP" id="MF_00047">
    <property type="entry name" value="Dala_Dala_lig"/>
    <property type="match status" value="1"/>
</dbReference>
<feature type="binding site" evidence="21">
    <location>
        <position position="312"/>
    </location>
    <ligand>
        <name>Mg(2+)</name>
        <dbReference type="ChEBI" id="CHEBI:18420"/>
        <label>1</label>
    </ligand>
</feature>
<keyword evidence="12 18" id="KW-0133">Cell shape</keyword>
<dbReference type="AlphaFoldDB" id="A0A412XRN9"/>
<keyword evidence="11 21" id="KW-0460">Magnesium</keyword>
<protein>
    <recommendedName>
        <fullName evidence="18">D-alanine--D-alanine ligase</fullName>
        <ecNumber evidence="18">6.3.2.4</ecNumber>
    </recommendedName>
    <alternativeName>
        <fullName evidence="18">D-Ala-D-Ala ligase</fullName>
    </alternativeName>
    <alternativeName>
        <fullName evidence="18">D-alanylalanine synthetase</fullName>
    </alternativeName>
</protein>
<dbReference type="InterPro" id="IPR000291">
    <property type="entry name" value="D-Ala_lig_Van_CS"/>
</dbReference>
<dbReference type="NCBIfam" id="NF002528">
    <property type="entry name" value="PRK01966.1-4"/>
    <property type="match status" value="1"/>
</dbReference>
<accession>A0A412XRN9</accession>
<evidence type="ECO:0000256" key="8">
    <source>
        <dbReference type="ARBA" id="ARBA00022723"/>
    </source>
</evidence>
<dbReference type="Gene3D" id="3.30.470.20">
    <property type="entry name" value="ATP-grasp fold, B domain"/>
    <property type="match status" value="1"/>
</dbReference>
<dbReference type="Gene3D" id="3.40.50.20">
    <property type="match status" value="1"/>
</dbReference>
<dbReference type="UniPathway" id="UPA00219"/>
<feature type="binding site" evidence="20">
    <location>
        <begin position="188"/>
        <end position="189"/>
    </location>
    <ligand>
        <name>ATP</name>
        <dbReference type="ChEBI" id="CHEBI:30616"/>
    </ligand>
</feature>
<comment type="cofactor">
    <cofactor evidence="1">
        <name>Mn(2+)</name>
        <dbReference type="ChEBI" id="CHEBI:29035"/>
    </cofactor>
</comment>
<comment type="similarity">
    <text evidence="5 18">Belongs to the D-alanine--D-alanine ligase family.</text>
</comment>
<feature type="binding site" evidence="21">
    <location>
        <position position="314"/>
    </location>
    <ligand>
        <name>Mg(2+)</name>
        <dbReference type="ChEBI" id="CHEBI:18420"/>
        <label>2</label>
    </ligand>
</feature>
<dbReference type="PANTHER" id="PTHR23132:SF25">
    <property type="entry name" value="D-ALANINE--D-ALANINE LIGASE A"/>
    <property type="match status" value="1"/>
</dbReference>
<dbReference type="InterPro" id="IPR011095">
    <property type="entry name" value="Dala_Dala_lig_C"/>
</dbReference>
<evidence type="ECO:0000256" key="13">
    <source>
        <dbReference type="ARBA" id="ARBA00022984"/>
    </source>
</evidence>
<evidence type="ECO:0000256" key="19">
    <source>
        <dbReference type="PIRSR" id="PIRSR039102-1"/>
    </source>
</evidence>
<evidence type="ECO:0000256" key="9">
    <source>
        <dbReference type="ARBA" id="ARBA00022741"/>
    </source>
</evidence>
<dbReference type="NCBIfam" id="NF002525">
    <property type="entry name" value="PRK01966.1-1"/>
    <property type="match status" value="1"/>
</dbReference>
<feature type="active site" evidence="19">
    <location>
        <position position="188"/>
    </location>
</feature>
<dbReference type="InterPro" id="IPR011761">
    <property type="entry name" value="ATP-grasp"/>
</dbReference>
<evidence type="ECO:0000256" key="4">
    <source>
        <dbReference type="ARBA" id="ARBA00004752"/>
    </source>
</evidence>
<proteinExistence type="inferred from homology"/>
<gene>
    <name evidence="18" type="primary">ddl</name>
    <name evidence="24" type="ORF">DWW10_23840</name>
</gene>
<dbReference type="GO" id="GO:0071555">
    <property type="term" value="P:cell wall organization"/>
    <property type="evidence" value="ECO:0007669"/>
    <property type="project" value="UniProtKB-KW"/>
</dbReference>
<evidence type="ECO:0000256" key="6">
    <source>
        <dbReference type="ARBA" id="ARBA00022490"/>
    </source>
</evidence>
<feature type="active site" evidence="19">
    <location>
        <position position="323"/>
    </location>
</feature>
<evidence type="ECO:0000256" key="1">
    <source>
        <dbReference type="ARBA" id="ARBA00001936"/>
    </source>
</evidence>
<evidence type="ECO:0000256" key="3">
    <source>
        <dbReference type="ARBA" id="ARBA00004496"/>
    </source>
</evidence>
<evidence type="ECO:0000256" key="20">
    <source>
        <dbReference type="PIRSR" id="PIRSR039102-2"/>
    </source>
</evidence>
<evidence type="ECO:0000256" key="22">
    <source>
        <dbReference type="PROSITE-ProRule" id="PRU00409"/>
    </source>
</evidence>
<dbReference type="PROSITE" id="PS00843">
    <property type="entry name" value="DALA_DALA_LIGASE_1"/>
    <property type="match status" value="1"/>
</dbReference>
<keyword evidence="14 21" id="KW-0464">Manganese</keyword>
<comment type="pathway">
    <text evidence="4 18">Cell wall biogenesis; peptidoglycan biosynthesis.</text>
</comment>
<comment type="function">
    <text evidence="2 18">Cell wall formation.</text>
</comment>
<dbReference type="InterPro" id="IPR013815">
    <property type="entry name" value="ATP_grasp_subdomain_1"/>
</dbReference>
<dbReference type="SUPFAM" id="SSF56059">
    <property type="entry name" value="Glutathione synthetase ATP-binding domain-like"/>
    <property type="match status" value="1"/>
</dbReference>
<dbReference type="NCBIfam" id="TIGR01205">
    <property type="entry name" value="D_ala_D_alaTIGR"/>
    <property type="match status" value="1"/>
</dbReference>
<dbReference type="PIRSF" id="PIRSF039102">
    <property type="entry name" value="Ddl/VanB"/>
    <property type="match status" value="1"/>
</dbReference>
<comment type="cofactor">
    <cofactor evidence="21">
        <name>Mg(2+)</name>
        <dbReference type="ChEBI" id="CHEBI:18420"/>
    </cofactor>
    <cofactor evidence="21">
        <name>Mn(2+)</name>
        <dbReference type="ChEBI" id="CHEBI:29035"/>
    </cofactor>
    <text evidence="21">Binds 2 magnesium or manganese ions per subunit.</text>
</comment>
<keyword evidence="6 18" id="KW-0963">Cytoplasm</keyword>
<dbReference type="SUPFAM" id="SSF52440">
    <property type="entry name" value="PreATP-grasp domain"/>
    <property type="match status" value="1"/>
</dbReference>
<evidence type="ECO:0000256" key="2">
    <source>
        <dbReference type="ARBA" id="ARBA00003921"/>
    </source>
</evidence>
<keyword evidence="8 21" id="KW-0479">Metal-binding</keyword>
<dbReference type="RefSeq" id="WP_118422305.1">
    <property type="nucleotide sequence ID" value="NZ_QRZF01000028.1"/>
</dbReference>
<comment type="pathway">
    <text evidence="17">Glycan biosynthesis.</text>
</comment>
<dbReference type="GO" id="GO:0008360">
    <property type="term" value="P:regulation of cell shape"/>
    <property type="evidence" value="ECO:0007669"/>
    <property type="project" value="UniProtKB-KW"/>
</dbReference>
<dbReference type="GO" id="GO:0008716">
    <property type="term" value="F:D-alanine-D-alanine ligase activity"/>
    <property type="evidence" value="ECO:0007669"/>
    <property type="project" value="UniProtKB-UniRule"/>
</dbReference>
<dbReference type="FunFam" id="3.30.470.20:FF:000008">
    <property type="entry name" value="D-alanine--D-alanine ligase"/>
    <property type="match status" value="1"/>
</dbReference>
<dbReference type="Proteomes" id="UP000283850">
    <property type="component" value="Unassembled WGS sequence"/>
</dbReference>
<dbReference type="InterPro" id="IPR011127">
    <property type="entry name" value="Dala_Dala_lig_N"/>
</dbReference>
<dbReference type="EC" id="6.3.2.4" evidence="18"/>
<keyword evidence="9 20" id="KW-0547">Nucleotide-binding</keyword>
<evidence type="ECO:0000256" key="10">
    <source>
        <dbReference type="ARBA" id="ARBA00022840"/>
    </source>
</evidence>
<evidence type="ECO:0000313" key="24">
    <source>
        <dbReference type="EMBL" id="RGV47759.1"/>
    </source>
</evidence>
<name>A0A412XRN9_9BACE</name>
<dbReference type="PANTHER" id="PTHR23132">
    <property type="entry name" value="D-ALANINE--D-ALANINE LIGASE"/>
    <property type="match status" value="1"/>
</dbReference>
<evidence type="ECO:0000256" key="21">
    <source>
        <dbReference type="PIRSR" id="PIRSR039102-3"/>
    </source>
</evidence>
<evidence type="ECO:0000256" key="14">
    <source>
        <dbReference type="ARBA" id="ARBA00023211"/>
    </source>
</evidence>
<evidence type="ECO:0000256" key="16">
    <source>
        <dbReference type="ARBA" id="ARBA00047614"/>
    </source>
</evidence>
<dbReference type="PROSITE" id="PS00844">
    <property type="entry name" value="DALA_DALA_LIGASE_2"/>
    <property type="match status" value="1"/>
</dbReference>
<feature type="binding site" evidence="21">
    <location>
        <position position="299"/>
    </location>
    <ligand>
        <name>Mg(2+)</name>
        <dbReference type="ChEBI" id="CHEBI:18420"/>
        <label>1</label>
    </ligand>
</feature>